<sequence length="551" mass="55504">MLLRSGLMKLGHILVALVVAAGAVAGGTLAACTVDDGPEGGGAPAAGTCDPALDAAFRAWSRAGFSGAVAISTAGRFDCLAGYGSANQRTGARNTADTVYSIGSVTKAFTAASVLRLADEGRLSLDATVGSLLPEVTGPVSAATVRHLLLHTSGLAGTLGADHRPLTRDAAVAAVNRLPLSFPPGTGHAYSNAGYTLLAIVIEAVSGMSYREYTLASTGGRFWDGEPAAPGPRATGYLDDGGPGQAGDFTGPHWALDGNGSLAMTPRQLATWMRSAPAPGTGVDVGEGRSHALNGMVAFDAAVFGTPVVAIAGGGGDVGHDVAAVWVPQRERAIVIASNRPVLTAEKVLAATIRALVGGGDLPTPSAPAAGADLTRAVGTYRLDTGGTLGVTAADGRPTVTATGADAVAALFPPGGRAAAFRAHEQRVLDLLAGRTGEGREERRTLEREHGAVTGVDLAGTLVADGETRTYVTVRFGGKALLGWYAVDDHGTIDGVELPTPPPALALVPVGGTRYRPDDPSGTGPDVTVDVGTDRLTLTTPAGQVTARRAG</sequence>
<dbReference type="Gene3D" id="3.40.710.10">
    <property type="entry name" value="DD-peptidase/beta-lactamase superfamily"/>
    <property type="match status" value="1"/>
</dbReference>
<keyword evidence="1" id="KW-0732">Signal</keyword>
<dbReference type="Proteomes" id="UP000635606">
    <property type="component" value="Unassembled WGS sequence"/>
</dbReference>
<reference evidence="3" key="1">
    <citation type="submission" date="2021-01" db="EMBL/GenBank/DDBJ databases">
        <title>Whole genome shotgun sequence of Virgisporangium ochraceum NBRC 16418.</title>
        <authorList>
            <person name="Komaki H."/>
            <person name="Tamura T."/>
        </authorList>
    </citation>
    <scope>NUCLEOTIDE SEQUENCE</scope>
    <source>
        <strain evidence="3">NBRC 16418</strain>
    </source>
</reference>
<gene>
    <name evidence="3" type="ORF">Voc01_071480</name>
</gene>
<feature type="signal peptide" evidence="1">
    <location>
        <begin position="1"/>
        <end position="30"/>
    </location>
</feature>
<dbReference type="InterPro" id="IPR012338">
    <property type="entry name" value="Beta-lactam/transpept-like"/>
</dbReference>
<evidence type="ECO:0000313" key="3">
    <source>
        <dbReference type="EMBL" id="GIJ72231.1"/>
    </source>
</evidence>
<dbReference type="EMBL" id="BOPH01000098">
    <property type="protein sequence ID" value="GIJ72231.1"/>
    <property type="molecule type" value="Genomic_DNA"/>
</dbReference>
<dbReference type="SUPFAM" id="SSF56601">
    <property type="entry name" value="beta-lactamase/transpeptidase-like"/>
    <property type="match status" value="1"/>
</dbReference>
<dbReference type="Pfam" id="PF00144">
    <property type="entry name" value="Beta-lactamase"/>
    <property type="match status" value="1"/>
</dbReference>
<dbReference type="InterPro" id="IPR050491">
    <property type="entry name" value="AmpC-like"/>
</dbReference>
<accession>A0A8J4A3R5</accession>
<evidence type="ECO:0000259" key="2">
    <source>
        <dbReference type="Pfam" id="PF00144"/>
    </source>
</evidence>
<organism evidence="3 4">
    <name type="scientific">Virgisporangium ochraceum</name>
    <dbReference type="NCBI Taxonomy" id="65505"/>
    <lineage>
        <taxon>Bacteria</taxon>
        <taxon>Bacillati</taxon>
        <taxon>Actinomycetota</taxon>
        <taxon>Actinomycetes</taxon>
        <taxon>Micromonosporales</taxon>
        <taxon>Micromonosporaceae</taxon>
        <taxon>Virgisporangium</taxon>
    </lineage>
</organism>
<evidence type="ECO:0000313" key="4">
    <source>
        <dbReference type="Proteomes" id="UP000635606"/>
    </source>
</evidence>
<dbReference type="PANTHER" id="PTHR46825">
    <property type="entry name" value="D-ALANYL-D-ALANINE-CARBOXYPEPTIDASE/ENDOPEPTIDASE AMPH"/>
    <property type="match status" value="1"/>
</dbReference>
<dbReference type="InterPro" id="IPR023650">
    <property type="entry name" value="Beta-lactam_class-A_AS"/>
</dbReference>
<evidence type="ECO:0000256" key="1">
    <source>
        <dbReference type="SAM" id="SignalP"/>
    </source>
</evidence>
<proteinExistence type="predicted"/>
<feature type="domain" description="Beta-lactamase-related" evidence="2">
    <location>
        <begin position="66"/>
        <end position="356"/>
    </location>
</feature>
<name>A0A8J4A3R5_9ACTN</name>
<dbReference type="AlphaFoldDB" id="A0A8J4A3R5"/>
<dbReference type="PROSITE" id="PS51257">
    <property type="entry name" value="PROKAR_LIPOPROTEIN"/>
    <property type="match status" value="1"/>
</dbReference>
<keyword evidence="4" id="KW-1185">Reference proteome</keyword>
<protein>
    <recommendedName>
        <fullName evidence="2">Beta-lactamase-related domain-containing protein</fullName>
    </recommendedName>
</protein>
<feature type="chain" id="PRO_5035147653" description="Beta-lactamase-related domain-containing protein" evidence="1">
    <location>
        <begin position="31"/>
        <end position="551"/>
    </location>
</feature>
<dbReference type="InterPro" id="IPR001466">
    <property type="entry name" value="Beta-lactam-related"/>
</dbReference>
<dbReference type="PROSITE" id="PS00146">
    <property type="entry name" value="BETA_LACTAMASE_A"/>
    <property type="match status" value="1"/>
</dbReference>
<dbReference type="PANTHER" id="PTHR46825:SF9">
    <property type="entry name" value="BETA-LACTAMASE-RELATED DOMAIN-CONTAINING PROTEIN"/>
    <property type="match status" value="1"/>
</dbReference>
<comment type="caution">
    <text evidence="3">The sequence shown here is derived from an EMBL/GenBank/DDBJ whole genome shotgun (WGS) entry which is preliminary data.</text>
</comment>